<protein>
    <submittedName>
        <fullName evidence="7">GtrA-like protein</fullName>
    </submittedName>
</protein>
<dbReference type="GO" id="GO:0000271">
    <property type="term" value="P:polysaccharide biosynthetic process"/>
    <property type="evidence" value="ECO:0007669"/>
    <property type="project" value="InterPro"/>
</dbReference>
<evidence type="ECO:0000256" key="4">
    <source>
        <dbReference type="ARBA" id="ARBA00023136"/>
    </source>
</evidence>
<evidence type="ECO:0000256" key="3">
    <source>
        <dbReference type="ARBA" id="ARBA00022989"/>
    </source>
</evidence>
<feature type="transmembrane region" description="Helical" evidence="5">
    <location>
        <begin position="44"/>
        <end position="62"/>
    </location>
</feature>
<feature type="transmembrane region" description="Helical" evidence="5">
    <location>
        <begin position="18"/>
        <end position="38"/>
    </location>
</feature>
<feature type="domain" description="GtrA/DPMS transmembrane" evidence="6">
    <location>
        <begin position="17"/>
        <end position="134"/>
    </location>
</feature>
<dbReference type="OrthoDB" id="7427719at2"/>
<organism evidence="7 8">
    <name type="scientific">Altererythrobacter xiamenensis</name>
    <dbReference type="NCBI Taxonomy" id="1316679"/>
    <lineage>
        <taxon>Bacteria</taxon>
        <taxon>Pseudomonadati</taxon>
        <taxon>Pseudomonadota</taxon>
        <taxon>Alphaproteobacteria</taxon>
        <taxon>Sphingomonadales</taxon>
        <taxon>Erythrobacteraceae</taxon>
        <taxon>Altererythrobacter</taxon>
    </lineage>
</organism>
<keyword evidence="4 5" id="KW-0472">Membrane</keyword>
<evidence type="ECO:0000256" key="1">
    <source>
        <dbReference type="ARBA" id="ARBA00004141"/>
    </source>
</evidence>
<dbReference type="GO" id="GO:0016020">
    <property type="term" value="C:membrane"/>
    <property type="evidence" value="ECO:0007669"/>
    <property type="project" value="UniProtKB-SubCell"/>
</dbReference>
<evidence type="ECO:0000313" key="7">
    <source>
        <dbReference type="EMBL" id="SMQ68864.1"/>
    </source>
</evidence>
<feature type="transmembrane region" description="Helical" evidence="5">
    <location>
        <begin position="83"/>
        <end position="103"/>
    </location>
</feature>
<sequence>MNMQEAFRRLLALSASRYIAVSAAALVTDIGVFLTALYGGMDEVLAAVLGYCCGIQLHWLLSTRFVFAHGVRAKRAARFGQQAMFIASGLLGLMVTGAVVALGREIGFAPELSKLIAVGASFSLTWALRALVIFRPVEANG</sequence>
<dbReference type="AlphaFoldDB" id="A0A1Y6F208"/>
<dbReference type="RefSeq" id="WP_086437099.1">
    <property type="nucleotide sequence ID" value="NZ_FXWG01000002.1"/>
</dbReference>
<keyword evidence="3 5" id="KW-1133">Transmembrane helix</keyword>
<evidence type="ECO:0000256" key="2">
    <source>
        <dbReference type="ARBA" id="ARBA00022692"/>
    </source>
</evidence>
<reference evidence="8" key="1">
    <citation type="submission" date="2017-04" db="EMBL/GenBank/DDBJ databases">
        <authorList>
            <person name="Varghese N."/>
            <person name="Submissions S."/>
        </authorList>
    </citation>
    <scope>NUCLEOTIDE SEQUENCE [LARGE SCALE GENOMIC DNA]</scope>
</reference>
<keyword evidence="8" id="KW-1185">Reference proteome</keyword>
<dbReference type="Pfam" id="PF04138">
    <property type="entry name" value="GtrA_DPMS_TM"/>
    <property type="match status" value="1"/>
</dbReference>
<dbReference type="EMBL" id="FXWG01000002">
    <property type="protein sequence ID" value="SMQ68864.1"/>
    <property type="molecule type" value="Genomic_DNA"/>
</dbReference>
<name>A0A1Y6F208_9SPHN</name>
<comment type="subcellular location">
    <subcellularLocation>
        <location evidence="1">Membrane</location>
        <topology evidence="1">Multi-pass membrane protein</topology>
    </subcellularLocation>
</comment>
<evidence type="ECO:0000259" key="6">
    <source>
        <dbReference type="Pfam" id="PF04138"/>
    </source>
</evidence>
<dbReference type="InterPro" id="IPR007267">
    <property type="entry name" value="GtrA_DPMS_TM"/>
</dbReference>
<dbReference type="Proteomes" id="UP000194420">
    <property type="component" value="Unassembled WGS sequence"/>
</dbReference>
<keyword evidence="2 5" id="KW-0812">Transmembrane</keyword>
<evidence type="ECO:0000256" key="5">
    <source>
        <dbReference type="SAM" id="Phobius"/>
    </source>
</evidence>
<proteinExistence type="predicted"/>
<gene>
    <name evidence="7" type="ORF">SAMN06297468_1138</name>
</gene>
<evidence type="ECO:0000313" key="8">
    <source>
        <dbReference type="Proteomes" id="UP000194420"/>
    </source>
</evidence>
<accession>A0A1Y6F208</accession>
<feature type="transmembrane region" description="Helical" evidence="5">
    <location>
        <begin position="115"/>
        <end position="134"/>
    </location>
</feature>